<evidence type="ECO:0000259" key="2">
    <source>
        <dbReference type="SMART" id="SM00507"/>
    </source>
</evidence>
<dbReference type="GO" id="GO:0003676">
    <property type="term" value="F:nucleic acid binding"/>
    <property type="evidence" value="ECO:0007669"/>
    <property type="project" value="InterPro"/>
</dbReference>
<name>A0A2L0F7R8_SORCE</name>
<keyword evidence="1" id="KW-0175">Coiled coil</keyword>
<dbReference type="AlphaFoldDB" id="A0A2L0F7R8"/>
<evidence type="ECO:0000313" key="4">
    <source>
        <dbReference type="Proteomes" id="UP000238348"/>
    </source>
</evidence>
<dbReference type="RefSeq" id="WP_104985564.1">
    <property type="nucleotide sequence ID" value="NZ_CP012673.1"/>
</dbReference>
<dbReference type="GO" id="GO:0008270">
    <property type="term" value="F:zinc ion binding"/>
    <property type="evidence" value="ECO:0007669"/>
    <property type="project" value="InterPro"/>
</dbReference>
<organism evidence="3 4">
    <name type="scientific">Sorangium cellulosum</name>
    <name type="common">Polyangium cellulosum</name>
    <dbReference type="NCBI Taxonomy" id="56"/>
    <lineage>
        <taxon>Bacteria</taxon>
        <taxon>Pseudomonadati</taxon>
        <taxon>Myxococcota</taxon>
        <taxon>Polyangia</taxon>
        <taxon>Polyangiales</taxon>
        <taxon>Polyangiaceae</taxon>
        <taxon>Sorangium</taxon>
    </lineage>
</organism>
<dbReference type="InterPro" id="IPR003615">
    <property type="entry name" value="HNH_nuc"/>
</dbReference>
<proteinExistence type="predicted"/>
<dbReference type="SMART" id="SM00507">
    <property type="entry name" value="HNHc"/>
    <property type="match status" value="1"/>
</dbReference>
<dbReference type="EMBL" id="CP012673">
    <property type="protein sequence ID" value="AUX47562.1"/>
    <property type="molecule type" value="Genomic_DNA"/>
</dbReference>
<protein>
    <recommendedName>
        <fullName evidence="2">HNH nuclease domain-containing protein</fullName>
    </recommendedName>
</protein>
<dbReference type="InterPro" id="IPR052892">
    <property type="entry name" value="NA-targeting_endonuclease"/>
</dbReference>
<dbReference type="Pfam" id="PF01844">
    <property type="entry name" value="HNH"/>
    <property type="match status" value="1"/>
</dbReference>
<dbReference type="InterPro" id="IPR002711">
    <property type="entry name" value="HNH"/>
</dbReference>
<evidence type="ECO:0000256" key="1">
    <source>
        <dbReference type="SAM" id="Coils"/>
    </source>
</evidence>
<sequence length="173" mass="19151">MAVSAEARAIVRVAFGGQCGYCGVSETSVGGELEIDHFHPLAAGGSDDIENLVYACTACNRFKGDYAPAHDAPESLRLLRPQRDDFGAHVEETVHGRLIGLTPRGWFHIQRLHLNRPQLVERRHLLHVLQAQRSELSRSREAEARLRRENEALQGEITRLRAAVAALLGGSER</sequence>
<gene>
    <name evidence="3" type="ORF">SOCE26_090840</name>
</gene>
<dbReference type="Proteomes" id="UP000238348">
    <property type="component" value="Chromosome"/>
</dbReference>
<dbReference type="PANTHER" id="PTHR33877:SF2">
    <property type="entry name" value="OS07G0170200 PROTEIN"/>
    <property type="match status" value="1"/>
</dbReference>
<dbReference type="GO" id="GO:0004519">
    <property type="term" value="F:endonuclease activity"/>
    <property type="evidence" value="ECO:0007669"/>
    <property type="project" value="InterPro"/>
</dbReference>
<dbReference type="OrthoDB" id="9802901at2"/>
<feature type="coiled-coil region" evidence="1">
    <location>
        <begin position="129"/>
        <end position="163"/>
    </location>
</feature>
<reference evidence="3 4" key="1">
    <citation type="submission" date="2015-09" db="EMBL/GenBank/DDBJ databases">
        <title>Sorangium comparison.</title>
        <authorList>
            <person name="Zaburannyi N."/>
            <person name="Bunk B."/>
            <person name="Overmann J."/>
            <person name="Mueller R."/>
        </authorList>
    </citation>
    <scope>NUCLEOTIDE SEQUENCE [LARGE SCALE GENOMIC DNA]</scope>
    <source>
        <strain evidence="3 4">So ce26</strain>
    </source>
</reference>
<evidence type="ECO:0000313" key="3">
    <source>
        <dbReference type="EMBL" id="AUX47562.1"/>
    </source>
</evidence>
<feature type="domain" description="HNH nuclease" evidence="2">
    <location>
        <begin position="6"/>
        <end position="61"/>
    </location>
</feature>
<dbReference type="CDD" id="cd00085">
    <property type="entry name" value="HNHc"/>
    <property type="match status" value="1"/>
</dbReference>
<dbReference type="PANTHER" id="PTHR33877">
    <property type="entry name" value="SLL1193 PROTEIN"/>
    <property type="match status" value="1"/>
</dbReference>
<dbReference type="Gene3D" id="1.10.30.50">
    <property type="match status" value="1"/>
</dbReference>
<accession>A0A2L0F7R8</accession>